<gene>
    <name evidence="10" type="ORF">H7849_23015</name>
</gene>
<dbReference type="EMBL" id="CP060394">
    <property type="protein sequence ID" value="QNI31868.1"/>
    <property type="molecule type" value="Genomic_DNA"/>
</dbReference>
<evidence type="ECO:0000256" key="6">
    <source>
        <dbReference type="ARBA" id="ARBA00022825"/>
    </source>
</evidence>
<feature type="domain" description="Peptidase S9A N-terminal" evidence="9">
    <location>
        <begin position="49"/>
        <end position="441"/>
    </location>
</feature>
<feature type="domain" description="Peptidase S9 prolyl oligopeptidase catalytic" evidence="8">
    <location>
        <begin position="509"/>
        <end position="713"/>
    </location>
</feature>
<comment type="catalytic activity">
    <reaction evidence="1">
        <text>Hydrolysis of Pro-|-Xaa &gt;&gt; Ala-|-Xaa in oligopeptides.</text>
        <dbReference type="EC" id="3.4.21.26"/>
    </reaction>
</comment>
<reference evidence="10 11" key="1">
    <citation type="submission" date="2020-08" db="EMBL/GenBank/DDBJ databases">
        <title>Edaphobacter telluris sp. nov. and Acidobacterium dinghuensis sp. nov., two acidobacteria isolated from forest soil.</title>
        <authorList>
            <person name="Fu J."/>
            <person name="Qiu L."/>
        </authorList>
    </citation>
    <scope>NUCLEOTIDE SEQUENCE [LARGE SCALE GENOMIC DNA]</scope>
    <source>
        <strain evidence="10">4Y35</strain>
    </source>
</reference>
<keyword evidence="11" id="KW-1185">Reference proteome</keyword>
<dbReference type="PRINTS" id="PR00862">
    <property type="entry name" value="PROLIGOPTASE"/>
</dbReference>
<dbReference type="InterPro" id="IPR001375">
    <property type="entry name" value="Peptidase_S9_cat"/>
</dbReference>
<evidence type="ECO:0000313" key="11">
    <source>
        <dbReference type="Proteomes" id="UP000515312"/>
    </source>
</evidence>
<dbReference type="Proteomes" id="UP000515312">
    <property type="component" value="Chromosome"/>
</dbReference>
<dbReference type="SUPFAM" id="SSF53474">
    <property type="entry name" value="alpha/beta-Hydrolases"/>
    <property type="match status" value="1"/>
</dbReference>
<evidence type="ECO:0000256" key="3">
    <source>
        <dbReference type="ARBA" id="ARBA00011897"/>
    </source>
</evidence>
<keyword evidence="7" id="KW-0732">Signal</keyword>
<evidence type="ECO:0000313" key="10">
    <source>
        <dbReference type="EMBL" id="QNI31868.1"/>
    </source>
</evidence>
<dbReference type="InterPro" id="IPR029058">
    <property type="entry name" value="AB_hydrolase_fold"/>
</dbReference>
<feature type="chain" id="PRO_5028879866" description="prolyl oligopeptidase" evidence="7">
    <location>
        <begin position="32"/>
        <end position="717"/>
    </location>
</feature>
<dbReference type="GO" id="GO:0070012">
    <property type="term" value="F:oligopeptidase activity"/>
    <property type="evidence" value="ECO:0007669"/>
    <property type="project" value="TreeGrafter"/>
</dbReference>
<evidence type="ECO:0000256" key="1">
    <source>
        <dbReference type="ARBA" id="ARBA00001070"/>
    </source>
</evidence>
<evidence type="ECO:0000256" key="5">
    <source>
        <dbReference type="ARBA" id="ARBA00022801"/>
    </source>
</evidence>
<dbReference type="Pfam" id="PF02897">
    <property type="entry name" value="Peptidase_S9_N"/>
    <property type="match status" value="1"/>
</dbReference>
<dbReference type="GO" id="GO:0005829">
    <property type="term" value="C:cytosol"/>
    <property type="evidence" value="ECO:0007669"/>
    <property type="project" value="TreeGrafter"/>
</dbReference>
<accession>A0A7G8BH48</accession>
<dbReference type="PANTHER" id="PTHR42881:SF2">
    <property type="entry name" value="PROLYL ENDOPEPTIDASE"/>
    <property type="match status" value="1"/>
</dbReference>
<dbReference type="GO" id="GO:0004252">
    <property type="term" value="F:serine-type endopeptidase activity"/>
    <property type="evidence" value="ECO:0007669"/>
    <property type="project" value="UniProtKB-EC"/>
</dbReference>
<evidence type="ECO:0000259" key="9">
    <source>
        <dbReference type="Pfam" id="PF02897"/>
    </source>
</evidence>
<evidence type="ECO:0000256" key="2">
    <source>
        <dbReference type="ARBA" id="ARBA00005228"/>
    </source>
</evidence>
<evidence type="ECO:0000256" key="4">
    <source>
        <dbReference type="ARBA" id="ARBA00022670"/>
    </source>
</evidence>
<comment type="similarity">
    <text evidence="2">Belongs to the peptidase S9A family.</text>
</comment>
<dbReference type="GO" id="GO:0006508">
    <property type="term" value="P:proteolysis"/>
    <property type="evidence" value="ECO:0007669"/>
    <property type="project" value="UniProtKB-KW"/>
</dbReference>
<dbReference type="SUPFAM" id="SSF50993">
    <property type="entry name" value="Peptidase/esterase 'gauge' domain"/>
    <property type="match status" value="1"/>
</dbReference>
<dbReference type="InterPro" id="IPR002471">
    <property type="entry name" value="Pept_S9_AS"/>
</dbReference>
<proteinExistence type="inferred from homology"/>
<dbReference type="InterPro" id="IPR023302">
    <property type="entry name" value="Pept_S9A_N"/>
</dbReference>
<sequence>MPIRVRIHASRILRTSIFCLLTIVCAGRAMSETTIEGRNGISLPAPPPTATETVTDTLHGVEITDPYRWLEDSKSPQTRAWIEAQMKYTEDYLSQVKTRPQIVEELTKLQRVDAYSVPREYGGKIFFEKRLADENQYSVYVRDGWSGSDVRLIDATKLSADQNTSVTINDISSDGKLLVYGIRQGGADEESVHVLNVDTRQELADVLPSERYFGISLSPDKKGLYYARFSHAGTTVHYHKFGTPVADDAMIFGKEYRGETLGELQLIGVGVTDNGHYLIIRIGHGVPATREDLLVKDLRKPDSEIVPLVYGLEARTSAVNIGDRFFLSTDYKAANKRVVEAKPGESSDSWKTIIPEGKDVIDGFNIVGGKLFVRRLHDVKTETSIYSLDGKSIGQVAYPGIGTGSDVIGRPEQTSGFYVFQSFILPPTIYRYDTKSGKADVFFQAKVPFDASQYEIKQVFYTSRDGTRVPMFIAGKKGLKQDGSARLLMTGYGGFQVAELPNWNPAHAWWLEQGGYFAVPNLRGGNEYGEPWHQAAMFEKKQNVFDDWFAAAEYLIQNHYTTTERLAISGRSNGGLLMGAAMTQRPDLFGAIWCGYPLLDMLRYQNFLIGRFWTTEYGSADNDKDFPYLLKYSPYQNVKPGTKYPAIMFFTGDSDTRVDPLHARKMTARVQAANGDDRPILLHYSLKAGHSSGVSLTQLVDDEADELAFLWNETAAP</sequence>
<dbReference type="Gene3D" id="3.40.50.1820">
    <property type="entry name" value="alpha/beta hydrolase"/>
    <property type="match status" value="1"/>
</dbReference>
<protein>
    <recommendedName>
        <fullName evidence="3">prolyl oligopeptidase</fullName>
        <ecNumber evidence="3">3.4.21.26</ecNumber>
    </recommendedName>
</protein>
<dbReference type="PANTHER" id="PTHR42881">
    <property type="entry name" value="PROLYL ENDOPEPTIDASE"/>
    <property type="match status" value="1"/>
</dbReference>
<feature type="signal peptide" evidence="7">
    <location>
        <begin position="1"/>
        <end position="31"/>
    </location>
</feature>
<dbReference type="PROSITE" id="PS00708">
    <property type="entry name" value="PRO_ENDOPEP_SER"/>
    <property type="match status" value="1"/>
</dbReference>
<dbReference type="AlphaFoldDB" id="A0A7G8BH48"/>
<keyword evidence="4" id="KW-0645">Protease</keyword>
<dbReference type="InterPro" id="IPR002470">
    <property type="entry name" value="Peptidase_S9A"/>
</dbReference>
<dbReference type="KEGG" id="adin:H7849_23015"/>
<evidence type="ECO:0000259" key="8">
    <source>
        <dbReference type="Pfam" id="PF00326"/>
    </source>
</evidence>
<dbReference type="FunFam" id="3.40.50.1820:FF:000005">
    <property type="entry name" value="Prolyl endopeptidase"/>
    <property type="match status" value="1"/>
</dbReference>
<dbReference type="Gene3D" id="2.130.10.120">
    <property type="entry name" value="Prolyl oligopeptidase, N-terminal domain"/>
    <property type="match status" value="1"/>
</dbReference>
<dbReference type="EC" id="3.4.21.26" evidence="3"/>
<keyword evidence="6" id="KW-0720">Serine protease</keyword>
<dbReference type="InterPro" id="IPR051167">
    <property type="entry name" value="Prolyl_oligopep/macrocyclase"/>
</dbReference>
<dbReference type="Pfam" id="PF00326">
    <property type="entry name" value="Peptidase_S9"/>
    <property type="match status" value="1"/>
</dbReference>
<keyword evidence="5" id="KW-0378">Hydrolase</keyword>
<name>A0A7G8BH48_9BACT</name>
<organism evidence="10 11">
    <name type="scientific">Alloacidobacterium dinghuense</name>
    <dbReference type="NCBI Taxonomy" id="2763107"/>
    <lineage>
        <taxon>Bacteria</taxon>
        <taxon>Pseudomonadati</taxon>
        <taxon>Acidobacteriota</taxon>
        <taxon>Terriglobia</taxon>
        <taxon>Terriglobales</taxon>
        <taxon>Acidobacteriaceae</taxon>
        <taxon>Alloacidobacterium</taxon>
    </lineage>
</organism>
<evidence type="ECO:0000256" key="7">
    <source>
        <dbReference type="SAM" id="SignalP"/>
    </source>
</evidence>